<feature type="domain" description="Chromatin assembly factor 1 subunit A dimerization" evidence="9">
    <location>
        <begin position="351"/>
        <end position="425"/>
    </location>
</feature>
<keyword evidence="5" id="KW-0234">DNA repair</keyword>
<protein>
    <recommendedName>
        <fullName evidence="13">Chromatin assembly factor 1 subunit A</fullName>
    </recommendedName>
</protein>
<dbReference type="HOGENOM" id="CLU_013392_1_0_1"/>
<name>A0A059JIK1_TRIIM</name>
<dbReference type="GO" id="GO:0006334">
    <property type="term" value="P:nucleosome assembly"/>
    <property type="evidence" value="ECO:0007669"/>
    <property type="project" value="TreeGrafter"/>
</dbReference>
<feature type="region of interest" description="Disordered" evidence="7">
    <location>
        <begin position="498"/>
        <end position="540"/>
    </location>
</feature>
<feature type="domain" description="Chromatin assembly factor 1 p150 subunit acidic region" evidence="8">
    <location>
        <begin position="99"/>
        <end position="212"/>
    </location>
</feature>
<feature type="compositionally biased region" description="Polar residues" evidence="7">
    <location>
        <begin position="76"/>
        <end position="91"/>
    </location>
</feature>
<organism evidence="11 12">
    <name type="scientific">Trichophyton interdigitale (strain MR816)</name>
    <dbReference type="NCBI Taxonomy" id="1215338"/>
    <lineage>
        <taxon>Eukaryota</taxon>
        <taxon>Fungi</taxon>
        <taxon>Dikarya</taxon>
        <taxon>Ascomycota</taxon>
        <taxon>Pezizomycotina</taxon>
        <taxon>Eurotiomycetes</taxon>
        <taxon>Eurotiomycetidae</taxon>
        <taxon>Onygenales</taxon>
        <taxon>Arthrodermataceae</taxon>
        <taxon>Trichophyton</taxon>
    </lineage>
</organism>
<feature type="compositionally biased region" description="Low complexity" evidence="7">
    <location>
        <begin position="43"/>
        <end position="65"/>
    </location>
</feature>
<dbReference type="GO" id="GO:0005634">
    <property type="term" value="C:nucleus"/>
    <property type="evidence" value="ECO:0007669"/>
    <property type="project" value="UniProtKB-SubCell"/>
</dbReference>
<dbReference type="Pfam" id="PF11600">
    <property type="entry name" value="CAF1A_acidic"/>
    <property type="match status" value="1"/>
</dbReference>
<sequence length="617" mass="69918">MTEVDVRPGMSGLPASRLTPDPPKKRIFEELETTSQPSSTPAVPSNVDSVVDSHSSSNHDPSPVNAGPVPADAIPQASNDMTTGETPSTPQERPANPNKKRKLSPASKEAKEKQKAEEKAKKEAERKAKEEEKRKRDEEKEEERKLKEKEKKKREEEREEKRRQKEEEKQAKEDEKRKKEEEKQRKERSQMKLNAFFTKPKAAPSTTTGNEANSARTTTNLAPDLANKASKPASDFELEFPPFFIQSHVKLAPNHRFERDSSALSHACEKLDSLRKSDFGLANDDIPLQQYNPAELFQMISYRRRQGEPATPSVKEILLKLQDPELNSIDLTDTNGTATQVEKLLRKIPMKVLNFREDVRPPYQGTFTKRLERRAARKLCRNPFWRGVPEFNYDYDSEAEWEEPEEGEDILSEGDDEVSDDGEDDMDDFLDDGEDESANTKRRMIVGDLEPKCTGICWAENSADNPIINQHRMEIIPENITFPIDPFSTQYWETKPKVSPGNSAFKVPHRPSTGKAPLSKSQQQSLLSPSSATKSSKHLTPMVVVPVSKPKPRIQFPEDKLDEFKEAVSGSNLTKAGLIEVLKKRFPKVSKDIIKETLTILAARQGQKEVDKKWVLL</sequence>
<dbReference type="InterPro" id="IPR048800">
    <property type="entry name" value="Cac1-like_C"/>
</dbReference>
<evidence type="ECO:0000259" key="8">
    <source>
        <dbReference type="Pfam" id="PF11600"/>
    </source>
</evidence>
<dbReference type="EMBL" id="AOKY01000072">
    <property type="protein sequence ID" value="KDB27302.1"/>
    <property type="molecule type" value="Genomic_DNA"/>
</dbReference>
<dbReference type="GO" id="GO:0006281">
    <property type="term" value="P:DNA repair"/>
    <property type="evidence" value="ECO:0007669"/>
    <property type="project" value="UniProtKB-KW"/>
</dbReference>
<feature type="region of interest" description="Disordered" evidence="7">
    <location>
        <begin position="1"/>
        <end position="228"/>
    </location>
</feature>
<evidence type="ECO:0000256" key="6">
    <source>
        <dbReference type="ARBA" id="ARBA00023242"/>
    </source>
</evidence>
<dbReference type="Pfam" id="PF12253">
    <property type="entry name" value="CAF1A_dimeriz"/>
    <property type="match status" value="1"/>
</dbReference>
<keyword evidence="6" id="KW-0539">Nucleus</keyword>
<feature type="region of interest" description="Disordered" evidence="7">
    <location>
        <begin position="398"/>
        <end position="437"/>
    </location>
</feature>
<evidence type="ECO:0000313" key="12">
    <source>
        <dbReference type="Proteomes" id="UP000024533"/>
    </source>
</evidence>
<evidence type="ECO:0000256" key="3">
    <source>
        <dbReference type="ARBA" id="ARBA00022763"/>
    </source>
</evidence>
<feature type="compositionally biased region" description="Low complexity" evidence="7">
    <location>
        <begin position="515"/>
        <end position="534"/>
    </location>
</feature>
<dbReference type="GO" id="GO:0006260">
    <property type="term" value="P:DNA replication"/>
    <property type="evidence" value="ECO:0007669"/>
    <property type="project" value="UniProtKB-KW"/>
</dbReference>
<gene>
    <name evidence="11" type="ORF">H109_00879</name>
</gene>
<feature type="compositionally biased region" description="Polar residues" evidence="7">
    <location>
        <begin position="204"/>
        <end position="221"/>
    </location>
</feature>
<accession>A0A059JIK1</accession>
<evidence type="ECO:0000256" key="1">
    <source>
        <dbReference type="ARBA" id="ARBA00004123"/>
    </source>
</evidence>
<dbReference type="Proteomes" id="UP000024533">
    <property type="component" value="Unassembled WGS sequence"/>
</dbReference>
<reference evidence="11 12" key="1">
    <citation type="submission" date="2014-02" db="EMBL/GenBank/DDBJ databases">
        <title>The Genome Sequence of Trichophyton interdigitale MR816.</title>
        <authorList>
            <consortium name="The Broad Institute Genomics Platform"/>
            <person name="Cuomo C.A."/>
            <person name="White T.C."/>
            <person name="Graser Y."/>
            <person name="Martinez-Rossi N."/>
            <person name="Heitman J."/>
            <person name="Young S.K."/>
            <person name="Zeng Q."/>
            <person name="Gargeya S."/>
            <person name="Abouelleil A."/>
            <person name="Alvarado L."/>
            <person name="Chapman S.B."/>
            <person name="Gainer-Dewar J."/>
            <person name="Goldberg J."/>
            <person name="Griggs A."/>
            <person name="Gujja S."/>
            <person name="Hansen M."/>
            <person name="Howarth C."/>
            <person name="Imamovic A."/>
            <person name="Larimer J."/>
            <person name="Martinez D."/>
            <person name="Murphy C."/>
            <person name="Pearson M.D."/>
            <person name="Persinoti G."/>
            <person name="Poon T."/>
            <person name="Priest M."/>
            <person name="Roberts A.D."/>
            <person name="Saif S."/>
            <person name="Shea T.D."/>
            <person name="Sykes S.N."/>
            <person name="Wortman J."/>
            <person name="Nusbaum C."/>
            <person name="Birren B."/>
        </authorList>
    </citation>
    <scope>NUCLEOTIDE SEQUENCE [LARGE SCALE GENOMIC DNA]</scope>
    <source>
        <strain evidence="11 12">MR816</strain>
    </source>
</reference>
<evidence type="ECO:0000313" key="11">
    <source>
        <dbReference type="EMBL" id="KDB27302.1"/>
    </source>
</evidence>
<evidence type="ECO:0000259" key="10">
    <source>
        <dbReference type="Pfam" id="PF21796"/>
    </source>
</evidence>
<dbReference type="Pfam" id="PF21796">
    <property type="entry name" value="Cac1_C"/>
    <property type="match status" value="1"/>
</dbReference>
<evidence type="ECO:0000259" key="9">
    <source>
        <dbReference type="Pfam" id="PF12253"/>
    </source>
</evidence>
<keyword evidence="4" id="KW-0143">Chaperone</keyword>
<keyword evidence="12" id="KW-1185">Reference proteome</keyword>
<evidence type="ECO:0008006" key="13">
    <source>
        <dbReference type="Google" id="ProtNLM"/>
    </source>
</evidence>
<dbReference type="AlphaFoldDB" id="A0A059JIK1"/>
<feature type="compositionally biased region" description="Basic and acidic residues" evidence="7">
    <location>
        <begin position="108"/>
        <end position="190"/>
    </location>
</feature>
<keyword evidence="2" id="KW-0235">DNA replication</keyword>
<feature type="compositionally biased region" description="Polar residues" evidence="7">
    <location>
        <begin position="33"/>
        <end position="42"/>
    </location>
</feature>
<dbReference type="InterPro" id="IPR022043">
    <property type="entry name" value="CAF1A_DD"/>
</dbReference>
<dbReference type="PANTHER" id="PTHR15272:SF0">
    <property type="entry name" value="CHROMATIN ASSEMBLY FACTOR 1 SUBUNIT A"/>
    <property type="match status" value="1"/>
</dbReference>
<dbReference type="OMA" id="YENVRPP"/>
<evidence type="ECO:0000256" key="5">
    <source>
        <dbReference type="ARBA" id="ARBA00023204"/>
    </source>
</evidence>
<dbReference type="OrthoDB" id="79480at2759"/>
<dbReference type="GO" id="GO:0033186">
    <property type="term" value="C:CAF-1 complex"/>
    <property type="evidence" value="ECO:0007669"/>
    <property type="project" value="TreeGrafter"/>
</dbReference>
<dbReference type="PANTHER" id="PTHR15272">
    <property type="entry name" value="CHROMATIN ASSEMBLY FACTOR 1 SUBUNIT A CAF-1 SUBUNIT A"/>
    <property type="match status" value="1"/>
</dbReference>
<proteinExistence type="predicted"/>
<feature type="domain" description="Chromatin assembly factor 1 subunit Cac1-like C-terminal" evidence="10">
    <location>
        <begin position="561"/>
        <end position="616"/>
    </location>
</feature>
<comment type="subcellular location">
    <subcellularLocation>
        <location evidence="1">Nucleus</location>
    </subcellularLocation>
</comment>
<dbReference type="InterPro" id="IPR021644">
    <property type="entry name" value="CAF-1_p150_acidic"/>
</dbReference>
<keyword evidence="3" id="KW-0227">DNA damage</keyword>
<evidence type="ECO:0000256" key="7">
    <source>
        <dbReference type="SAM" id="MobiDB-lite"/>
    </source>
</evidence>
<evidence type="ECO:0000256" key="2">
    <source>
        <dbReference type="ARBA" id="ARBA00022705"/>
    </source>
</evidence>
<dbReference type="STRING" id="1215338.A0A059JIK1"/>
<evidence type="ECO:0000256" key="4">
    <source>
        <dbReference type="ARBA" id="ARBA00023186"/>
    </source>
</evidence>
<comment type="caution">
    <text evidence="11">The sequence shown here is derived from an EMBL/GenBank/DDBJ whole genome shotgun (WGS) entry which is preliminary data.</text>
</comment>